<sequence>MNFRKHGISSVSYSGVSLDSREVWLFQMKMNVRKAKENPV</sequence>
<organism evidence="1 2">
    <name type="scientific">Holdemania filiformis DSM 12042</name>
    <dbReference type="NCBI Taxonomy" id="545696"/>
    <lineage>
        <taxon>Bacteria</taxon>
        <taxon>Bacillati</taxon>
        <taxon>Bacillota</taxon>
        <taxon>Erysipelotrichia</taxon>
        <taxon>Erysipelotrichales</taxon>
        <taxon>Erysipelotrichaceae</taxon>
        <taxon>Holdemania</taxon>
    </lineage>
</organism>
<accession>B9Y4Z3</accession>
<reference evidence="1 2" key="1">
    <citation type="submission" date="2008-12" db="EMBL/GenBank/DDBJ databases">
        <authorList>
            <person name="Fulton L."/>
            <person name="Clifton S."/>
            <person name="Fulton B."/>
            <person name="Xu J."/>
            <person name="Minx P."/>
            <person name="Pepin K.H."/>
            <person name="Johnson M."/>
            <person name="Bhonagiri V."/>
            <person name="Nash W.E."/>
            <person name="Mardis E.R."/>
            <person name="Wilson R.K."/>
        </authorList>
    </citation>
    <scope>NUCLEOTIDE SEQUENCE [LARGE SCALE GENOMIC DNA]</scope>
    <source>
        <strain evidence="1 2">DSM 12042</strain>
    </source>
</reference>
<dbReference type="AlphaFoldDB" id="B9Y4Z3"/>
<evidence type="ECO:0000313" key="1">
    <source>
        <dbReference type="EMBL" id="EEF68906.1"/>
    </source>
</evidence>
<dbReference type="Proteomes" id="UP000005950">
    <property type="component" value="Unassembled WGS sequence"/>
</dbReference>
<proteinExistence type="predicted"/>
<evidence type="ECO:0000313" key="2">
    <source>
        <dbReference type="Proteomes" id="UP000005950"/>
    </source>
</evidence>
<dbReference type="HOGENOM" id="CLU_3290784_0_0_9"/>
<protein>
    <submittedName>
        <fullName evidence="1">Uncharacterized protein</fullName>
    </submittedName>
</protein>
<reference evidence="1 2" key="2">
    <citation type="submission" date="2009-02" db="EMBL/GenBank/DDBJ databases">
        <title>Draft genome sequence of Holdemania filiformis DSM 12042.</title>
        <authorList>
            <person name="Sudarsanam P."/>
            <person name="Ley R."/>
            <person name="Guruge J."/>
            <person name="Turnbaugh P.J."/>
            <person name="Mahowald M."/>
            <person name="Liep D."/>
            <person name="Gordon J."/>
        </authorList>
    </citation>
    <scope>NUCLEOTIDE SEQUENCE [LARGE SCALE GENOMIC DNA]</scope>
    <source>
        <strain evidence="1 2">DSM 12042</strain>
    </source>
</reference>
<dbReference type="STRING" id="545696.HOLDEFILI_00874"/>
<gene>
    <name evidence="1" type="ORF">HOLDEFILI_00874</name>
</gene>
<comment type="caution">
    <text evidence="1">The sequence shown here is derived from an EMBL/GenBank/DDBJ whole genome shotgun (WGS) entry which is preliminary data.</text>
</comment>
<dbReference type="EMBL" id="ACCF01000054">
    <property type="protein sequence ID" value="EEF68906.1"/>
    <property type="molecule type" value="Genomic_DNA"/>
</dbReference>
<name>B9Y4Z3_9FIRM</name>